<sequence>MKDDEFPDESQNICPEFSDSFQEEKLLPLHMHPDFRSREVHEASMIQSKADPSLGFSQRNSIRKRERKPSYFDVDLFKTQLKSTISQSSRHKGMNSTKRAITELNEFEKKDAITSRKRRRFDMEKILQSYQTETSTGRAKKKS</sequence>
<dbReference type="EMBL" id="CP115612">
    <property type="protein sequence ID" value="WBW73536.1"/>
    <property type="molecule type" value="Genomic_DNA"/>
</dbReference>
<accession>A0AAE9WE26</accession>
<reference evidence="2 3" key="1">
    <citation type="journal article" date="2023" name="G3 (Bethesda)">
        <title>A high-quality reference genome for the fission yeast Schizosaccharomyces osmophilus.</title>
        <authorList>
            <person name="Jia G.S."/>
            <person name="Zhang W.C."/>
            <person name="Liang Y."/>
            <person name="Liu X.H."/>
            <person name="Rhind N."/>
            <person name="Pidoux A."/>
            <person name="Brysch-Herzberg M."/>
            <person name="Du L.L."/>
        </authorList>
    </citation>
    <scope>NUCLEOTIDE SEQUENCE [LARGE SCALE GENOMIC DNA]</scope>
    <source>
        <strain evidence="2 3">CBS 15793</strain>
    </source>
</reference>
<dbReference type="AlphaFoldDB" id="A0AAE9WE26"/>
<organism evidence="2 3">
    <name type="scientific">Schizosaccharomyces osmophilus</name>
    <dbReference type="NCBI Taxonomy" id="2545709"/>
    <lineage>
        <taxon>Eukaryota</taxon>
        <taxon>Fungi</taxon>
        <taxon>Dikarya</taxon>
        <taxon>Ascomycota</taxon>
        <taxon>Taphrinomycotina</taxon>
        <taxon>Schizosaccharomycetes</taxon>
        <taxon>Schizosaccharomycetales</taxon>
        <taxon>Schizosaccharomycetaceae</taxon>
        <taxon>Schizosaccharomyces</taxon>
    </lineage>
</organism>
<dbReference type="Proteomes" id="UP001212411">
    <property type="component" value="Chromosome 2"/>
</dbReference>
<keyword evidence="3" id="KW-1185">Reference proteome</keyword>
<evidence type="ECO:0000313" key="2">
    <source>
        <dbReference type="EMBL" id="WBW73536.1"/>
    </source>
</evidence>
<feature type="region of interest" description="Disordered" evidence="1">
    <location>
        <begin position="41"/>
        <end position="62"/>
    </location>
</feature>
<evidence type="ECO:0000256" key="1">
    <source>
        <dbReference type="SAM" id="MobiDB-lite"/>
    </source>
</evidence>
<protein>
    <submittedName>
        <fullName evidence="2">Uncharacterized protein</fullName>
    </submittedName>
</protein>
<name>A0AAE9WE26_9SCHI</name>
<evidence type="ECO:0000313" key="3">
    <source>
        <dbReference type="Proteomes" id="UP001212411"/>
    </source>
</evidence>
<gene>
    <name evidence="2" type="ORF">SOMG_03076</name>
</gene>
<dbReference type="GeneID" id="80876556"/>
<dbReference type="KEGG" id="som:SOMG_03076"/>
<dbReference type="RefSeq" id="XP_056037779.1">
    <property type="nucleotide sequence ID" value="XM_056181867.1"/>
</dbReference>
<proteinExistence type="predicted"/>